<name>A0A9N9ABD4_9GLOM</name>
<dbReference type="Pfam" id="PF13669">
    <property type="entry name" value="Glyoxalase_4"/>
    <property type="match status" value="1"/>
</dbReference>
<dbReference type="SUPFAM" id="SSF54593">
    <property type="entry name" value="Glyoxalase/Bleomycin resistance protein/Dihydroxybiphenyl dioxygenase"/>
    <property type="match status" value="1"/>
</dbReference>
<dbReference type="PANTHER" id="PTHR43048">
    <property type="entry name" value="METHYLMALONYL-COA EPIMERASE"/>
    <property type="match status" value="1"/>
</dbReference>
<dbReference type="GO" id="GO:0046491">
    <property type="term" value="P:L-methylmalonyl-CoA metabolic process"/>
    <property type="evidence" value="ECO:0007669"/>
    <property type="project" value="TreeGrafter"/>
</dbReference>
<comment type="catalytic activity">
    <reaction evidence="5">
        <text>(R)-methylmalonyl-CoA = (S)-methylmalonyl-CoA</text>
        <dbReference type="Rhea" id="RHEA:20553"/>
        <dbReference type="ChEBI" id="CHEBI:57326"/>
        <dbReference type="ChEBI" id="CHEBI:57327"/>
        <dbReference type="EC" id="5.1.99.1"/>
    </reaction>
    <physiologicalReaction direction="right-to-left" evidence="5">
        <dbReference type="Rhea" id="RHEA:20555"/>
    </physiologicalReaction>
</comment>
<dbReference type="GO" id="GO:0005739">
    <property type="term" value="C:mitochondrion"/>
    <property type="evidence" value="ECO:0007669"/>
    <property type="project" value="TreeGrafter"/>
</dbReference>
<dbReference type="InterPro" id="IPR029068">
    <property type="entry name" value="Glyas_Bleomycin-R_OHBP_Dase"/>
</dbReference>
<keyword evidence="2" id="KW-0479">Metal-binding</keyword>
<keyword evidence="4" id="KW-0170">Cobalt</keyword>
<evidence type="ECO:0000256" key="7">
    <source>
        <dbReference type="ARBA" id="ARBA00066411"/>
    </source>
</evidence>
<comment type="similarity">
    <text evidence="1">Belongs to the methylmalonyl-CoA epimerase family.</text>
</comment>
<evidence type="ECO:0000313" key="12">
    <source>
        <dbReference type="Proteomes" id="UP000789405"/>
    </source>
</evidence>
<dbReference type="Gene3D" id="3.10.180.10">
    <property type="entry name" value="2,3-Dihydroxybiphenyl 1,2-Dioxygenase, domain 1"/>
    <property type="match status" value="1"/>
</dbReference>
<proteinExistence type="inferred from homology"/>
<dbReference type="FunFam" id="3.10.180.10:FF:000003">
    <property type="entry name" value="Methylmalonyl-CoA epimerase, mitochondrial"/>
    <property type="match status" value="1"/>
</dbReference>
<dbReference type="InterPro" id="IPR017515">
    <property type="entry name" value="MeMalonyl-CoA_epimerase"/>
</dbReference>
<accession>A0A9N9ABD4</accession>
<organism evidence="11 12">
    <name type="scientific">Dentiscutata erythropus</name>
    <dbReference type="NCBI Taxonomy" id="1348616"/>
    <lineage>
        <taxon>Eukaryota</taxon>
        <taxon>Fungi</taxon>
        <taxon>Fungi incertae sedis</taxon>
        <taxon>Mucoromycota</taxon>
        <taxon>Glomeromycotina</taxon>
        <taxon>Glomeromycetes</taxon>
        <taxon>Diversisporales</taxon>
        <taxon>Gigasporaceae</taxon>
        <taxon>Dentiscutata</taxon>
    </lineage>
</organism>
<evidence type="ECO:0000259" key="10">
    <source>
        <dbReference type="PROSITE" id="PS51819"/>
    </source>
</evidence>
<dbReference type="InterPro" id="IPR037523">
    <property type="entry name" value="VOC_core"/>
</dbReference>
<evidence type="ECO:0000256" key="9">
    <source>
        <dbReference type="ARBA" id="ARBA00081771"/>
    </source>
</evidence>
<gene>
    <name evidence="11" type="ORF">DERYTH_LOCUS3954</name>
</gene>
<dbReference type="OrthoDB" id="16820at2759"/>
<evidence type="ECO:0000256" key="1">
    <source>
        <dbReference type="ARBA" id="ARBA00009308"/>
    </source>
</evidence>
<dbReference type="PANTHER" id="PTHR43048:SF3">
    <property type="entry name" value="METHYLMALONYL-COA EPIMERASE, MITOCHONDRIAL"/>
    <property type="match status" value="1"/>
</dbReference>
<feature type="domain" description="VOC" evidence="10">
    <location>
        <begin position="48"/>
        <end position="178"/>
    </location>
</feature>
<dbReference type="AlphaFoldDB" id="A0A9N9ABD4"/>
<dbReference type="NCBIfam" id="TIGR03081">
    <property type="entry name" value="metmalonyl_epim"/>
    <property type="match status" value="1"/>
</dbReference>
<dbReference type="GO" id="GO:0046872">
    <property type="term" value="F:metal ion binding"/>
    <property type="evidence" value="ECO:0007669"/>
    <property type="project" value="UniProtKB-KW"/>
</dbReference>
<keyword evidence="3" id="KW-0413">Isomerase</keyword>
<keyword evidence="12" id="KW-1185">Reference proteome</keyword>
<evidence type="ECO:0000256" key="4">
    <source>
        <dbReference type="ARBA" id="ARBA00023285"/>
    </source>
</evidence>
<reference evidence="11" key="1">
    <citation type="submission" date="2021-06" db="EMBL/GenBank/DDBJ databases">
        <authorList>
            <person name="Kallberg Y."/>
            <person name="Tangrot J."/>
            <person name="Rosling A."/>
        </authorList>
    </citation>
    <scope>NUCLEOTIDE SEQUENCE</scope>
    <source>
        <strain evidence="11">MA453B</strain>
    </source>
</reference>
<evidence type="ECO:0000256" key="6">
    <source>
        <dbReference type="ARBA" id="ARBA00053742"/>
    </source>
</evidence>
<dbReference type="GO" id="GO:0004493">
    <property type="term" value="F:methylmalonyl-CoA epimerase activity"/>
    <property type="evidence" value="ECO:0007669"/>
    <property type="project" value="UniProtKB-EC"/>
</dbReference>
<evidence type="ECO:0000256" key="2">
    <source>
        <dbReference type="ARBA" id="ARBA00022723"/>
    </source>
</evidence>
<evidence type="ECO:0000313" key="11">
    <source>
        <dbReference type="EMBL" id="CAG8522732.1"/>
    </source>
</evidence>
<evidence type="ECO:0000256" key="8">
    <source>
        <dbReference type="ARBA" id="ARBA00071337"/>
    </source>
</evidence>
<evidence type="ECO:0000256" key="5">
    <source>
        <dbReference type="ARBA" id="ARBA00050406"/>
    </source>
</evidence>
<protein>
    <recommendedName>
        <fullName evidence="8">Methylmalonyl-CoA epimerase, mitochondrial</fullName>
        <ecNumber evidence="7">5.1.99.1</ecNumber>
    </recommendedName>
    <alternativeName>
        <fullName evidence="9">DL-methylmalonyl-CoA racemase</fullName>
    </alternativeName>
</protein>
<evidence type="ECO:0000256" key="3">
    <source>
        <dbReference type="ARBA" id="ARBA00023235"/>
    </source>
</evidence>
<dbReference type="PROSITE" id="PS51819">
    <property type="entry name" value="VOC"/>
    <property type="match status" value="1"/>
</dbReference>
<dbReference type="CDD" id="cd07249">
    <property type="entry name" value="MMCE"/>
    <property type="match status" value="1"/>
</dbReference>
<dbReference type="EC" id="5.1.99.1" evidence="7"/>
<comment type="function">
    <text evidence="6">Methylmalonyl-CoA epimerase involved in propionyl-CoA metabolism.</text>
</comment>
<sequence>MGFIFHRGYCISQQVSSFTKGSHLSSPTSFTRMFSSNNCNQESWKLGHLNHVAIAVPDLKKASEFYKNILGAKEVSEAVPQSEHGVYTVFVNLGNTKIELLHPYGDKSPIQNFLDKNKNGGIHHICIEVDDVKIAIKDITSKGIRVLDPEPKIGAHGNPVVFLHPKDCNGVLVELEEVKKS</sequence>
<dbReference type="EMBL" id="CAJVPY010001454">
    <property type="protein sequence ID" value="CAG8522732.1"/>
    <property type="molecule type" value="Genomic_DNA"/>
</dbReference>
<comment type="caution">
    <text evidence="11">The sequence shown here is derived from an EMBL/GenBank/DDBJ whole genome shotgun (WGS) entry which is preliminary data.</text>
</comment>
<dbReference type="InterPro" id="IPR051785">
    <property type="entry name" value="MMCE/EMCE_epimerase"/>
</dbReference>
<dbReference type="Proteomes" id="UP000789405">
    <property type="component" value="Unassembled WGS sequence"/>
</dbReference>